<dbReference type="PANTHER" id="PTHR38459:SF1">
    <property type="entry name" value="PROPHAGE BACTOPRENOL-LINKED GLUCOSE TRANSLOCASE HOMOLOG"/>
    <property type="match status" value="1"/>
</dbReference>
<evidence type="ECO:0000256" key="6">
    <source>
        <dbReference type="SAM" id="Phobius"/>
    </source>
</evidence>
<evidence type="ECO:0000259" key="7">
    <source>
        <dbReference type="Pfam" id="PF04138"/>
    </source>
</evidence>
<dbReference type="InterPro" id="IPR051401">
    <property type="entry name" value="GtrA_CellWall_Glycosyl"/>
</dbReference>
<proteinExistence type="inferred from homology"/>
<sequence>MRQRMNKDLIRIFKFLIVGILNTGVDIVIFSLLVMGDVPILLAQSISYCCGVANSYLLNRVWTFKQERSRVAVEASKFICINLLSLIVLSLILRSMYDTLEQSLIVSKVTATLIGSLINYVGLRYWVFHTSHTKEVN</sequence>
<dbReference type="GO" id="GO:0005886">
    <property type="term" value="C:plasma membrane"/>
    <property type="evidence" value="ECO:0007669"/>
    <property type="project" value="TreeGrafter"/>
</dbReference>
<comment type="similarity">
    <text evidence="2">Belongs to the GtrA family.</text>
</comment>
<dbReference type="RefSeq" id="WP_098816014.1">
    <property type="nucleotide sequence ID" value="NZ_NUSP01000032.1"/>
</dbReference>
<feature type="transmembrane region" description="Helical" evidence="6">
    <location>
        <begin position="12"/>
        <end position="34"/>
    </location>
</feature>
<evidence type="ECO:0000313" key="8">
    <source>
        <dbReference type="EMBL" id="PHD56628.1"/>
    </source>
</evidence>
<dbReference type="Pfam" id="PF04138">
    <property type="entry name" value="GtrA_DPMS_TM"/>
    <property type="match status" value="1"/>
</dbReference>
<dbReference type="GO" id="GO:0000271">
    <property type="term" value="P:polysaccharide biosynthetic process"/>
    <property type="evidence" value="ECO:0007669"/>
    <property type="project" value="InterPro"/>
</dbReference>
<feature type="domain" description="GtrA/DPMS transmembrane" evidence="7">
    <location>
        <begin position="14"/>
        <end position="128"/>
    </location>
</feature>
<evidence type="ECO:0000256" key="4">
    <source>
        <dbReference type="ARBA" id="ARBA00022989"/>
    </source>
</evidence>
<dbReference type="AlphaFoldDB" id="A0A2C4PWV5"/>
<accession>A0A2C4PWV5</accession>
<evidence type="ECO:0000256" key="2">
    <source>
        <dbReference type="ARBA" id="ARBA00009399"/>
    </source>
</evidence>
<comment type="subcellular location">
    <subcellularLocation>
        <location evidence="1">Membrane</location>
        <topology evidence="1">Multi-pass membrane protein</topology>
    </subcellularLocation>
</comment>
<evidence type="ECO:0000256" key="3">
    <source>
        <dbReference type="ARBA" id="ARBA00022692"/>
    </source>
</evidence>
<gene>
    <name evidence="8" type="ORF">COF57_26250</name>
</gene>
<dbReference type="PANTHER" id="PTHR38459">
    <property type="entry name" value="PROPHAGE BACTOPRENOL-LINKED GLUCOSE TRANSLOCASE HOMOLOG"/>
    <property type="match status" value="1"/>
</dbReference>
<protein>
    <submittedName>
        <fullName evidence="8">Sugar translocase</fullName>
    </submittedName>
</protein>
<evidence type="ECO:0000313" key="9">
    <source>
        <dbReference type="Proteomes" id="UP000223364"/>
    </source>
</evidence>
<comment type="caution">
    <text evidence="8">The sequence shown here is derived from an EMBL/GenBank/DDBJ whole genome shotgun (WGS) entry which is preliminary data.</text>
</comment>
<feature type="transmembrane region" description="Helical" evidence="6">
    <location>
        <begin position="78"/>
        <end position="97"/>
    </location>
</feature>
<evidence type="ECO:0000256" key="1">
    <source>
        <dbReference type="ARBA" id="ARBA00004141"/>
    </source>
</evidence>
<keyword evidence="4 6" id="KW-1133">Transmembrane helix</keyword>
<feature type="transmembrane region" description="Helical" evidence="6">
    <location>
        <begin position="109"/>
        <end position="127"/>
    </location>
</feature>
<dbReference type="EMBL" id="NUSP01000032">
    <property type="protein sequence ID" value="PHD56628.1"/>
    <property type="molecule type" value="Genomic_DNA"/>
</dbReference>
<dbReference type="InterPro" id="IPR007267">
    <property type="entry name" value="GtrA_DPMS_TM"/>
</dbReference>
<dbReference type="Proteomes" id="UP000223364">
    <property type="component" value="Unassembled WGS sequence"/>
</dbReference>
<evidence type="ECO:0000256" key="5">
    <source>
        <dbReference type="ARBA" id="ARBA00023136"/>
    </source>
</evidence>
<organism evidence="8 9">
    <name type="scientific">Bacillus wiedmannii</name>
    <dbReference type="NCBI Taxonomy" id="1890302"/>
    <lineage>
        <taxon>Bacteria</taxon>
        <taxon>Bacillati</taxon>
        <taxon>Bacillota</taxon>
        <taxon>Bacilli</taxon>
        <taxon>Bacillales</taxon>
        <taxon>Bacillaceae</taxon>
        <taxon>Bacillus</taxon>
        <taxon>Bacillus cereus group</taxon>
    </lineage>
</organism>
<name>A0A2C4PWV5_9BACI</name>
<keyword evidence="3 6" id="KW-0812">Transmembrane</keyword>
<reference evidence="8 9" key="1">
    <citation type="submission" date="2017-09" db="EMBL/GenBank/DDBJ databases">
        <title>Large-scale bioinformatics analysis of Bacillus genomes uncovers conserved roles of natural products in bacterial physiology.</title>
        <authorList>
            <consortium name="Agbiome Team Llc"/>
            <person name="Bleich R.M."/>
            <person name="Grubbs K.J."/>
            <person name="Santa Maria K.C."/>
            <person name="Allen S.E."/>
            <person name="Farag S."/>
            <person name="Shank E.A."/>
            <person name="Bowers A."/>
        </authorList>
    </citation>
    <scope>NUCLEOTIDE SEQUENCE [LARGE SCALE GENOMIC DNA]</scope>
    <source>
        <strain evidence="8 9">AFS044295</strain>
    </source>
</reference>
<keyword evidence="5 6" id="KW-0472">Membrane</keyword>
<feature type="transmembrane region" description="Helical" evidence="6">
    <location>
        <begin position="40"/>
        <end position="58"/>
    </location>
</feature>